<feature type="chain" id="PRO_5046564677" evidence="1">
    <location>
        <begin position="23"/>
        <end position="193"/>
    </location>
</feature>
<accession>A0ABY4E8Q1</accession>
<dbReference type="RefSeq" id="WP_019957414.1">
    <property type="nucleotide sequence ID" value="NZ_CP091512.1"/>
</dbReference>
<dbReference type="Pfam" id="PF04264">
    <property type="entry name" value="YceI"/>
    <property type="match status" value="1"/>
</dbReference>
<reference evidence="3" key="2">
    <citation type="journal article" date="2022" name="Res Sq">
        <title>Evolution of multicellular longitudinally dividing oral cavity symbionts (Neisseriaceae).</title>
        <authorList>
            <person name="Nyongesa S."/>
            <person name="Weber P."/>
            <person name="Bernet E."/>
            <person name="Pullido F."/>
            <person name="Nieckarz M."/>
            <person name="Delaby M."/>
            <person name="Nieves C."/>
            <person name="Viehboeck T."/>
            <person name="Krause N."/>
            <person name="Rivera-Millot A."/>
            <person name="Nakamura A."/>
            <person name="Vischer N."/>
            <person name="VanNieuwenhze M."/>
            <person name="Brun Y."/>
            <person name="Cava F."/>
            <person name="Bulgheresi S."/>
            <person name="Veyrier F."/>
        </authorList>
    </citation>
    <scope>NUCLEOTIDE SEQUENCE</scope>
    <source>
        <strain evidence="3">SAG 1488-6</strain>
    </source>
</reference>
<keyword evidence="4" id="KW-1185">Reference proteome</keyword>
<evidence type="ECO:0000313" key="3">
    <source>
        <dbReference type="EMBL" id="UOO91847.1"/>
    </source>
</evidence>
<dbReference type="InterPro" id="IPR007372">
    <property type="entry name" value="Lipid/polyisoprenoid-bd_YceI"/>
</dbReference>
<dbReference type="SMART" id="SM00867">
    <property type="entry name" value="YceI"/>
    <property type="match status" value="1"/>
</dbReference>
<proteinExistence type="predicted"/>
<feature type="domain" description="Lipid/polyisoprenoid-binding YceI-like" evidence="2">
    <location>
        <begin position="26"/>
        <end position="191"/>
    </location>
</feature>
<feature type="signal peptide" evidence="1">
    <location>
        <begin position="1"/>
        <end position="22"/>
    </location>
</feature>
<dbReference type="EMBL" id="CP091512">
    <property type="protein sequence ID" value="UOO91847.1"/>
    <property type="molecule type" value="Genomic_DNA"/>
</dbReference>
<keyword evidence="1" id="KW-0732">Signal</keyword>
<dbReference type="Proteomes" id="UP000832034">
    <property type="component" value="Chromosome"/>
</dbReference>
<evidence type="ECO:0000256" key="1">
    <source>
        <dbReference type="SAM" id="SignalP"/>
    </source>
</evidence>
<evidence type="ECO:0000313" key="4">
    <source>
        <dbReference type="Proteomes" id="UP000832034"/>
    </source>
</evidence>
<dbReference type="Gene3D" id="2.40.128.110">
    <property type="entry name" value="Lipid/polyisoprenoid-binding, YceI-like"/>
    <property type="match status" value="1"/>
</dbReference>
<dbReference type="PANTHER" id="PTHR34406:SF2">
    <property type="entry name" value="PERIPLASMIC PROTEIN"/>
    <property type="match status" value="1"/>
</dbReference>
<name>A0ABY4E8Q1_VITST</name>
<reference evidence="3" key="1">
    <citation type="submission" date="2021-12" db="EMBL/GenBank/DDBJ databases">
        <authorList>
            <person name="Veyrier F.J."/>
        </authorList>
    </citation>
    <scope>NUCLEOTIDE SEQUENCE</scope>
    <source>
        <strain evidence="3">SAG 1488-6</strain>
    </source>
</reference>
<dbReference type="SUPFAM" id="SSF101874">
    <property type="entry name" value="YceI-like"/>
    <property type="match status" value="1"/>
</dbReference>
<sequence>MKKSALLGLATVLMTAALSVQAAPVKYEFDPEHTYPSFEADHMGGLSVWRGKFNKTSGFVTIDTAKKTGELEAVIDMNSFNSGHEGFNTHAKSADLLDVAKYPTAVYKGRLTDFEDGKPGKVVGHLTLKGVTKPVNLDIENFKCMENPMTKAYTCGADVEGEFDRDAFGVDYAKKFGFNMKTKLKIQVEAIRK</sequence>
<dbReference type="InterPro" id="IPR036761">
    <property type="entry name" value="TTHA0802/YceI-like_sf"/>
</dbReference>
<evidence type="ECO:0000259" key="2">
    <source>
        <dbReference type="SMART" id="SM00867"/>
    </source>
</evidence>
<protein>
    <submittedName>
        <fullName evidence="3">YceI family protein</fullName>
    </submittedName>
</protein>
<dbReference type="PANTHER" id="PTHR34406">
    <property type="entry name" value="PROTEIN YCEI"/>
    <property type="match status" value="1"/>
</dbReference>
<organism evidence="3 4">
    <name type="scientific">Vitreoscilla stercoraria</name>
    <dbReference type="NCBI Taxonomy" id="61"/>
    <lineage>
        <taxon>Bacteria</taxon>
        <taxon>Pseudomonadati</taxon>
        <taxon>Pseudomonadota</taxon>
        <taxon>Betaproteobacteria</taxon>
        <taxon>Neisseriales</taxon>
        <taxon>Neisseriaceae</taxon>
        <taxon>Vitreoscilla</taxon>
    </lineage>
</organism>
<gene>
    <name evidence="3" type="ORF">LVJ81_09410</name>
</gene>